<reference evidence="5 6" key="1">
    <citation type="journal article" date="2011" name="Proc. Natl. Acad. Sci. U.S.A.">
        <title>Evolutionary erosion of yeast sex chromosomes by mating-type switching accidents.</title>
        <authorList>
            <person name="Gordon J.L."/>
            <person name="Armisen D."/>
            <person name="Proux-Wera E."/>
            <person name="Oheigeartaigh S.S."/>
            <person name="Byrne K.P."/>
            <person name="Wolfe K.H."/>
        </authorList>
    </citation>
    <scope>NUCLEOTIDE SEQUENCE [LARGE SCALE GENOMIC DNA]</scope>
    <source>
        <strain evidence="6">ATCC MYA-139 / BCRC 22969 / CBS 8797 / CCRC 22969 / KCTC 17520 / NBRC 10181 / NCYC 3082</strain>
    </source>
</reference>
<dbReference type="eggNOG" id="KOG1978">
    <property type="taxonomic scope" value="Eukaryota"/>
</dbReference>
<dbReference type="PROSITE" id="PS00058">
    <property type="entry name" value="DNA_MISMATCH_REPAIR_1"/>
    <property type="match status" value="1"/>
</dbReference>
<evidence type="ECO:0000256" key="2">
    <source>
        <dbReference type="ARBA" id="ARBA00022763"/>
    </source>
</evidence>
<proteinExistence type="inferred from homology"/>
<dbReference type="Pfam" id="PF13589">
    <property type="entry name" value="HATPase_c_3"/>
    <property type="match status" value="1"/>
</dbReference>
<dbReference type="GO" id="GO:0005524">
    <property type="term" value="F:ATP binding"/>
    <property type="evidence" value="ECO:0007669"/>
    <property type="project" value="InterPro"/>
</dbReference>
<name>J7S3Y0_HUIN7</name>
<dbReference type="EMBL" id="HE978314">
    <property type="protein sequence ID" value="CCK68261.1"/>
    <property type="molecule type" value="Genomic_DNA"/>
</dbReference>
<feature type="domain" description="DNA mismatch repair protein S5" evidence="4">
    <location>
        <begin position="232"/>
        <end position="359"/>
    </location>
</feature>
<dbReference type="GO" id="GO:0000405">
    <property type="term" value="F:bubble DNA binding"/>
    <property type="evidence" value="ECO:0007669"/>
    <property type="project" value="EnsemblFungi"/>
</dbReference>
<dbReference type="GO" id="GO:0140664">
    <property type="term" value="F:ATP-dependent DNA damage sensor activity"/>
    <property type="evidence" value="ECO:0007669"/>
    <property type="project" value="InterPro"/>
</dbReference>
<dbReference type="GO" id="GO:0032390">
    <property type="term" value="C:MutLbeta complex"/>
    <property type="evidence" value="ECO:0007669"/>
    <property type="project" value="EnsemblFungi"/>
</dbReference>
<feature type="region of interest" description="Disordered" evidence="3">
    <location>
        <begin position="427"/>
        <end position="521"/>
    </location>
</feature>
<sequence>MAIKEILQNDQQKIVASALIFSPISAVKELIDNSIDAEAKNIYIDIDSVSGGCDFISVRDDGTGVPIPVRPMMCLNHTTSKINTLQDLSTLTSLGFRGEALFLLSSLAVQGGSLQITTRSAEERIADSWYVGKEGHMNTSTRVKTPAPIGTSVIIRNLLSGLKVRRMAYASRASKAIEDIKQLLTNYSLIFRRVRFSLSLISLSKRNGFISNKELQQSLSADIARARTLSAVAKLRKPVQSNFIVRENLKISETLQLELILPKMIPNSEVINVKKLHKILSVNNRAMSPRLEMGRSVDNLLNGIYREFSLLKPTVWFINIKCPMKMLDVNIEPGKDDVLLNDFDSALVTIRSVIKELLSAELDIEMSNPPPKLIPSRVSSDIEPTNAHEYQSPDHAILRNNDDRREITPRSNLLLEDDTEPLLEANTTLFDDTNKEPLLASEGDHGLEDEDPSYGDDLQLRKHNPGTSAGSIGSSDGTWQHTYYDELPATSQPSRPSSNGLPSFLTHGYEKSDETNDDVELSKDLSVSNPFTLTKMRTSNASRLPDGVKKKAQSSWTSFDNLKNSNLQEATEHKAVSITDKKMETVRNSHSNNMSQVNLSRKRALPAQSEPVITGNVKNRRKGSRHLTMFSEYTNSYSIYIDYVPRGSVISELKDFTQEQPRIGIHLSNNILGFLKEKSKVEDAVQLEHLTETNEGWHRLSTGNL</sequence>
<comment type="similarity">
    <text evidence="1">Belongs to the DNA mismatch repair MutL/HexB family.</text>
</comment>
<protein>
    <recommendedName>
        <fullName evidence="4">DNA mismatch repair protein S5 domain-containing protein</fullName>
    </recommendedName>
</protein>
<dbReference type="Gene3D" id="3.30.565.10">
    <property type="entry name" value="Histidine kinase-like ATPase, C-terminal domain"/>
    <property type="match status" value="1"/>
</dbReference>
<dbReference type="SMART" id="SM01340">
    <property type="entry name" value="DNA_mis_repair"/>
    <property type="match status" value="1"/>
</dbReference>
<dbReference type="InterPro" id="IPR014762">
    <property type="entry name" value="DNA_mismatch_repair_CS"/>
</dbReference>
<gene>
    <name evidence="5" type="primary">KNAG0A05990</name>
    <name evidence="5" type="ordered locus">KNAG_0A05990</name>
</gene>
<feature type="compositionally biased region" description="Polar residues" evidence="3">
    <location>
        <begin position="465"/>
        <end position="481"/>
    </location>
</feature>
<feature type="region of interest" description="Disordered" evidence="3">
    <location>
        <begin position="368"/>
        <end position="403"/>
    </location>
</feature>
<dbReference type="PANTHER" id="PTHR10073">
    <property type="entry name" value="DNA MISMATCH REPAIR PROTEIN MLH, PMS, MUTL"/>
    <property type="match status" value="1"/>
</dbReference>
<accession>J7S3Y0</accession>
<dbReference type="Gene3D" id="3.30.230.10">
    <property type="match status" value="1"/>
</dbReference>
<dbReference type="GO" id="GO:0007131">
    <property type="term" value="P:reciprocal meiotic recombination"/>
    <property type="evidence" value="ECO:0007669"/>
    <property type="project" value="EnsemblFungi"/>
</dbReference>
<dbReference type="InterPro" id="IPR020568">
    <property type="entry name" value="Ribosomal_Su5_D2-typ_SF"/>
</dbReference>
<dbReference type="GO" id="GO:0006298">
    <property type="term" value="P:mismatch repair"/>
    <property type="evidence" value="ECO:0007669"/>
    <property type="project" value="EnsemblFungi"/>
</dbReference>
<organism evidence="5 6">
    <name type="scientific">Huiozyma naganishii (strain ATCC MYA-139 / BCRC 22969 / CBS 8797 / KCTC 17520 / NBRC 10181 / NCYC 3082 / Yp74L-3)</name>
    <name type="common">Yeast</name>
    <name type="synonym">Kazachstania naganishii</name>
    <dbReference type="NCBI Taxonomy" id="1071383"/>
    <lineage>
        <taxon>Eukaryota</taxon>
        <taxon>Fungi</taxon>
        <taxon>Dikarya</taxon>
        <taxon>Ascomycota</taxon>
        <taxon>Saccharomycotina</taxon>
        <taxon>Saccharomycetes</taxon>
        <taxon>Saccharomycetales</taxon>
        <taxon>Saccharomycetaceae</taxon>
        <taxon>Huiozyma</taxon>
    </lineage>
</organism>
<dbReference type="InterPro" id="IPR013507">
    <property type="entry name" value="DNA_mismatch_S5_2-like"/>
</dbReference>
<evidence type="ECO:0000313" key="6">
    <source>
        <dbReference type="Proteomes" id="UP000006310"/>
    </source>
</evidence>
<keyword evidence="6" id="KW-1185">Reference proteome</keyword>
<dbReference type="InterPro" id="IPR014721">
    <property type="entry name" value="Ribsml_uS5_D2-typ_fold_subgr"/>
</dbReference>
<dbReference type="Proteomes" id="UP000006310">
    <property type="component" value="Chromosome 1"/>
</dbReference>
<dbReference type="InterPro" id="IPR036890">
    <property type="entry name" value="HATPase_C_sf"/>
</dbReference>
<dbReference type="RefSeq" id="XP_022462507.1">
    <property type="nucleotide sequence ID" value="XM_022610341.1"/>
</dbReference>
<dbReference type="KEGG" id="kng:KNAG_0A05990"/>
<dbReference type="GO" id="GO:0016887">
    <property type="term" value="F:ATP hydrolysis activity"/>
    <property type="evidence" value="ECO:0007669"/>
    <property type="project" value="InterPro"/>
</dbReference>
<dbReference type="Pfam" id="PF01119">
    <property type="entry name" value="DNA_mis_repair"/>
    <property type="match status" value="1"/>
</dbReference>
<dbReference type="GeneID" id="34523896"/>
<feature type="compositionally biased region" description="Polar residues" evidence="3">
    <location>
        <begin position="489"/>
        <end position="501"/>
    </location>
</feature>
<dbReference type="InterPro" id="IPR038973">
    <property type="entry name" value="MutL/Mlh/Pms-like"/>
</dbReference>
<dbReference type="SUPFAM" id="SSF55874">
    <property type="entry name" value="ATPase domain of HSP90 chaperone/DNA topoisomerase II/histidine kinase"/>
    <property type="match status" value="1"/>
</dbReference>
<dbReference type="STRING" id="1071383.J7S3Y0"/>
<evidence type="ECO:0000256" key="3">
    <source>
        <dbReference type="SAM" id="MobiDB-lite"/>
    </source>
</evidence>
<reference evidence="6" key="2">
    <citation type="submission" date="2012-08" db="EMBL/GenBank/DDBJ databases">
        <title>Genome sequence of Kazachstania naganishii.</title>
        <authorList>
            <person name="Gordon J.L."/>
            <person name="Armisen D."/>
            <person name="Proux-Wera E."/>
            <person name="OhEigeartaigh S.S."/>
            <person name="Byrne K.P."/>
            <person name="Wolfe K.H."/>
        </authorList>
    </citation>
    <scope>NUCLEOTIDE SEQUENCE [LARGE SCALE GENOMIC DNA]</scope>
    <source>
        <strain evidence="6">ATCC MYA-139 / BCRC 22969 / CBS 8797 / CCRC 22969 / KCTC 17520 / NBRC 10181 / NCYC 3082</strain>
    </source>
</reference>
<dbReference type="PANTHER" id="PTHR10073:SF44">
    <property type="entry name" value="DNA MISMATCH REPAIR PROTEIN MLH2"/>
    <property type="match status" value="1"/>
</dbReference>
<evidence type="ECO:0000256" key="1">
    <source>
        <dbReference type="ARBA" id="ARBA00006082"/>
    </source>
</evidence>
<dbReference type="AlphaFoldDB" id="J7S3Y0"/>
<dbReference type="SUPFAM" id="SSF54211">
    <property type="entry name" value="Ribosomal protein S5 domain 2-like"/>
    <property type="match status" value="1"/>
</dbReference>
<dbReference type="OMA" id="ISNPFMI"/>
<dbReference type="InterPro" id="IPR002099">
    <property type="entry name" value="MutL/Mlh/PMS"/>
</dbReference>
<dbReference type="FunFam" id="3.30.565.10:FF:000017">
    <property type="entry name" value="PMS1 homolog 1, mismatch repair system component"/>
    <property type="match status" value="1"/>
</dbReference>
<dbReference type="GO" id="GO:0000404">
    <property type="term" value="F:heteroduplex DNA loop binding"/>
    <property type="evidence" value="ECO:0007669"/>
    <property type="project" value="EnsemblFungi"/>
</dbReference>
<evidence type="ECO:0000313" key="5">
    <source>
        <dbReference type="EMBL" id="CCK68261.1"/>
    </source>
</evidence>
<dbReference type="HOGENOM" id="CLU_024335_0_0_1"/>
<keyword evidence="2" id="KW-0227">DNA damage</keyword>
<dbReference type="OrthoDB" id="10263226at2759"/>
<dbReference type="GO" id="GO:0032389">
    <property type="term" value="C:MutLalpha complex"/>
    <property type="evidence" value="ECO:0007669"/>
    <property type="project" value="TreeGrafter"/>
</dbReference>
<evidence type="ECO:0000259" key="4">
    <source>
        <dbReference type="SMART" id="SM01340"/>
    </source>
</evidence>
<dbReference type="NCBIfam" id="TIGR00585">
    <property type="entry name" value="mutl"/>
    <property type="match status" value="1"/>
</dbReference>